<keyword evidence="2" id="KW-0805">Transcription regulation</keyword>
<dbReference type="InterPro" id="IPR003195">
    <property type="entry name" value="TFIID_TAF13"/>
</dbReference>
<dbReference type="SUPFAM" id="SSF47113">
    <property type="entry name" value="Histone-fold"/>
    <property type="match status" value="1"/>
</dbReference>
<feature type="compositionally biased region" description="Basic and acidic residues" evidence="7">
    <location>
        <begin position="99"/>
        <end position="112"/>
    </location>
</feature>
<feature type="region of interest" description="Disordered" evidence="7">
    <location>
        <begin position="93"/>
        <end position="120"/>
    </location>
</feature>
<keyword evidence="3" id="KW-0010">Activator</keyword>
<dbReference type="GO" id="GO:0005634">
    <property type="term" value="C:nucleus"/>
    <property type="evidence" value="ECO:0007669"/>
    <property type="project" value="UniProtKB-SubCell"/>
</dbReference>
<dbReference type="GO" id="GO:0006366">
    <property type="term" value="P:transcription by RNA polymerase II"/>
    <property type="evidence" value="ECO:0007669"/>
    <property type="project" value="InterPro"/>
</dbReference>
<sequence length="306" mass="34220">MSTPVVFGTEIKQMMFVAGEGADPSAETVSLIENIVKAQIVHMITFADELAARRGSRIFSNNDLIFQLRHDNARVERLQKVLTLKHIRKSSKSDEEEYEKGLAEDIDSRDSVPNETDSSKGLATAARLPWNLSSIYPELPASLGETDSFQELDAANLEKLRVADEKTLHMSVDEYTTWSEYRHASFTRRRVIQFRQWCGLGTIGDHKSSDDVLDILGFLASEMVQRLTGLALAVQGREMRTRDVNDGADAPKRTHESPFQSDSTRWVKPAIEVRHVRRAYEITQAGGRGHGVAGKTARSQTGLHII</sequence>
<dbReference type="GO" id="GO:0003712">
    <property type="term" value="F:transcription coregulator activity"/>
    <property type="evidence" value="ECO:0007669"/>
    <property type="project" value="TreeGrafter"/>
</dbReference>
<dbReference type="InterPro" id="IPR009072">
    <property type="entry name" value="Histone-fold"/>
</dbReference>
<evidence type="ECO:0000256" key="1">
    <source>
        <dbReference type="ARBA" id="ARBA00004123"/>
    </source>
</evidence>
<reference evidence="8" key="1">
    <citation type="submission" date="2023-06" db="EMBL/GenBank/DDBJ databases">
        <title>Conoideocrella luteorostrata (Hypocreales: Clavicipitaceae), a potential biocontrol fungus for elongate hemlock scale in United States Christmas tree production areas.</title>
        <authorList>
            <person name="Barrett H."/>
            <person name="Lovett B."/>
            <person name="Macias A.M."/>
            <person name="Stajich J.E."/>
            <person name="Kasson M.T."/>
        </authorList>
    </citation>
    <scope>NUCLEOTIDE SEQUENCE</scope>
    <source>
        <strain evidence="8">ARSEF 14590</strain>
    </source>
</reference>
<accession>A0AAJ0G1M3</accession>
<proteinExistence type="inferred from homology"/>
<dbReference type="PANTHER" id="PTHR11380">
    <property type="entry name" value="TRANSCRIPTION INITIATION FACTOR TFIID/SUPT3-RELATED"/>
    <property type="match status" value="1"/>
</dbReference>
<feature type="compositionally biased region" description="Polar residues" evidence="7">
    <location>
        <begin position="297"/>
        <end position="306"/>
    </location>
</feature>
<dbReference type="GO" id="GO:0000124">
    <property type="term" value="C:SAGA complex"/>
    <property type="evidence" value="ECO:0007669"/>
    <property type="project" value="TreeGrafter"/>
</dbReference>
<dbReference type="Gene3D" id="1.10.20.10">
    <property type="entry name" value="Histone, subunit A"/>
    <property type="match status" value="1"/>
</dbReference>
<dbReference type="Proteomes" id="UP001251528">
    <property type="component" value="Unassembled WGS sequence"/>
</dbReference>
<feature type="region of interest" description="Disordered" evidence="7">
    <location>
        <begin position="287"/>
        <end position="306"/>
    </location>
</feature>
<evidence type="ECO:0000256" key="6">
    <source>
        <dbReference type="ARBA" id="ARBA00061274"/>
    </source>
</evidence>
<gene>
    <name evidence="8" type="primary">SPT3_1</name>
    <name evidence="8" type="ORF">QQS21_004400</name>
</gene>
<name>A0AAJ0G1M3_9HYPO</name>
<dbReference type="PANTHER" id="PTHR11380:SF16">
    <property type="entry name" value="TRANSCRIPTION INITIATION PROTEIN SPT3 HOMOLOG"/>
    <property type="match status" value="1"/>
</dbReference>
<protein>
    <submittedName>
        <fullName evidence="8">Transcription initiation protein spt3</fullName>
    </submittedName>
</protein>
<dbReference type="CDD" id="cd22926">
    <property type="entry name" value="HFD_SPT3"/>
    <property type="match status" value="1"/>
</dbReference>
<evidence type="ECO:0000256" key="5">
    <source>
        <dbReference type="ARBA" id="ARBA00023242"/>
    </source>
</evidence>
<evidence type="ECO:0000256" key="4">
    <source>
        <dbReference type="ARBA" id="ARBA00023163"/>
    </source>
</evidence>
<keyword evidence="4" id="KW-0804">Transcription</keyword>
<evidence type="ECO:0000313" key="8">
    <source>
        <dbReference type="EMBL" id="KAK2603448.1"/>
    </source>
</evidence>
<evidence type="ECO:0000256" key="7">
    <source>
        <dbReference type="SAM" id="MobiDB-lite"/>
    </source>
</evidence>
<dbReference type="EMBL" id="JASWJB010000064">
    <property type="protein sequence ID" value="KAK2603448.1"/>
    <property type="molecule type" value="Genomic_DNA"/>
</dbReference>
<dbReference type="FunFam" id="1.10.20.10:FF:000023">
    <property type="entry name" value="transcription initiation protein SPT3 homolog"/>
    <property type="match status" value="1"/>
</dbReference>
<comment type="subcellular location">
    <subcellularLocation>
        <location evidence="1">Nucleus</location>
    </subcellularLocation>
</comment>
<feature type="region of interest" description="Disordered" evidence="7">
    <location>
        <begin position="242"/>
        <end position="264"/>
    </location>
</feature>
<keyword evidence="9" id="KW-1185">Reference proteome</keyword>
<dbReference type="Pfam" id="PF02269">
    <property type="entry name" value="TFIID-18kDa"/>
    <property type="match status" value="1"/>
</dbReference>
<organism evidence="8 9">
    <name type="scientific">Conoideocrella luteorostrata</name>
    <dbReference type="NCBI Taxonomy" id="1105319"/>
    <lineage>
        <taxon>Eukaryota</taxon>
        <taxon>Fungi</taxon>
        <taxon>Dikarya</taxon>
        <taxon>Ascomycota</taxon>
        <taxon>Pezizomycotina</taxon>
        <taxon>Sordariomycetes</taxon>
        <taxon>Hypocreomycetidae</taxon>
        <taxon>Hypocreales</taxon>
        <taxon>Clavicipitaceae</taxon>
        <taxon>Conoideocrella</taxon>
    </lineage>
</organism>
<dbReference type="AlphaFoldDB" id="A0AAJ0G1M3"/>
<dbReference type="GO" id="GO:0006357">
    <property type="term" value="P:regulation of transcription by RNA polymerase II"/>
    <property type="evidence" value="ECO:0007669"/>
    <property type="project" value="UniProtKB-ARBA"/>
</dbReference>
<comment type="similarity">
    <text evidence="6">Belongs to the SPT3 family.</text>
</comment>
<evidence type="ECO:0000256" key="3">
    <source>
        <dbReference type="ARBA" id="ARBA00023159"/>
    </source>
</evidence>
<comment type="caution">
    <text evidence="8">The sequence shown here is derived from an EMBL/GenBank/DDBJ whole genome shotgun (WGS) entry which is preliminary data.</text>
</comment>
<keyword evidence="5" id="KW-0539">Nucleus</keyword>
<evidence type="ECO:0000256" key="2">
    <source>
        <dbReference type="ARBA" id="ARBA00023015"/>
    </source>
</evidence>
<dbReference type="GO" id="GO:0046982">
    <property type="term" value="F:protein heterodimerization activity"/>
    <property type="evidence" value="ECO:0007669"/>
    <property type="project" value="InterPro"/>
</dbReference>
<evidence type="ECO:0000313" key="9">
    <source>
        <dbReference type="Proteomes" id="UP001251528"/>
    </source>
</evidence>
<feature type="compositionally biased region" description="Basic and acidic residues" evidence="7">
    <location>
        <begin position="242"/>
        <end position="256"/>
    </location>
</feature>